<dbReference type="Proteomes" id="UP000093962">
    <property type="component" value="Unassembled WGS sequence"/>
</dbReference>
<dbReference type="PANTHER" id="PTHR37042:SF4">
    <property type="entry name" value="OUTER MEMBRANE PROTEIN RV1973"/>
    <property type="match status" value="1"/>
</dbReference>
<evidence type="ECO:0000256" key="2">
    <source>
        <dbReference type="ARBA" id="ARBA00023136"/>
    </source>
</evidence>
<evidence type="ECO:0000256" key="3">
    <source>
        <dbReference type="SAM" id="MobiDB-lite"/>
    </source>
</evidence>
<dbReference type="EMBL" id="SDLO01000002">
    <property type="protein sequence ID" value="TDK93007.1"/>
    <property type="molecule type" value="Genomic_DNA"/>
</dbReference>
<proteinExistence type="predicted"/>
<dbReference type="Proteomes" id="UP000294929">
    <property type="component" value="Unassembled WGS sequence"/>
</dbReference>
<evidence type="ECO:0000256" key="1">
    <source>
        <dbReference type="ARBA" id="ARBA00004370"/>
    </source>
</evidence>
<feature type="region of interest" description="Disordered" evidence="3">
    <location>
        <begin position="1"/>
        <end position="35"/>
    </location>
</feature>
<evidence type="ECO:0000313" key="6">
    <source>
        <dbReference type="EMBL" id="TDK93007.1"/>
    </source>
</evidence>
<dbReference type="AlphaFoldDB" id="A0A1A0MWC8"/>
<sequence length="211" mass="22884">MADEHGRHRNPDEVDDDDAADPDVTPDADDDAPAISDEDALAFLKPTAPQRDKRVIVALVVGVLVVGALGALVAWLGQRELQLRRDDALHDMYLTAGKQVAVNLTTIDYRHVDDDIKRALDTSTGAYFDDFKQRSVAVVDSVKQQQSASVGTVTEAGVESANETTGVVLVAVKVHTEVGSGPPQRDRYWRVRLTMQKVGDSAKASKVEPIQ</sequence>
<dbReference type="RefSeq" id="WP_064858219.1">
    <property type="nucleotide sequence ID" value="NZ_LZSF01000085.1"/>
</dbReference>
<dbReference type="PANTHER" id="PTHR37042">
    <property type="entry name" value="OUTER MEMBRANE PROTEIN RV1973"/>
    <property type="match status" value="1"/>
</dbReference>
<reference evidence="5 7" key="1">
    <citation type="submission" date="2016-06" db="EMBL/GenBank/DDBJ databases">
        <authorList>
            <person name="Kjaerup R.B."/>
            <person name="Dalgaard T.S."/>
            <person name="Juul-Madsen H.R."/>
        </authorList>
    </citation>
    <scope>NUCLEOTIDE SEQUENCE [LARGE SCALE GENOMIC DNA]</scope>
    <source>
        <strain evidence="5 7">1199456.5</strain>
    </source>
</reference>
<keyword evidence="4" id="KW-0812">Transmembrane</keyword>
<dbReference type="EMBL" id="LZSF01000085">
    <property type="protein sequence ID" value="OBA89366.1"/>
    <property type="molecule type" value="Genomic_DNA"/>
</dbReference>
<comment type="subcellular location">
    <subcellularLocation>
        <location evidence="1">Membrane</location>
    </subcellularLocation>
</comment>
<gene>
    <name evidence="5" type="ORF">A5642_15080</name>
    <name evidence="6" type="ORF">EUA03_02700</name>
</gene>
<comment type="caution">
    <text evidence="5">The sequence shown here is derived from an EMBL/GenBank/DDBJ whole genome shotgun (WGS) entry which is preliminary data.</text>
</comment>
<organism evidence="5 7">
    <name type="scientific">Mycolicibacterium mucogenicum</name>
    <name type="common">Mycobacterium mucogenicum</name>
    <dbReference type="NCBI Taxonomy" id="56689"/>
    <lineage>
        <taxon>Bacteria</taxon>
        <taxon>Bacillati</taxon>
        <taxon>Actinomycetota</taxon>
        <taxon>Actinomycetes</taxon>
        <taxon>Mycobacteriales</taxon>
        <taxon>Mycobacteriaceae</taxon>
        <taxon>Mycolicibacterium</taxon>
    </lineage>
</organism>
<evidence type="ECO:0000256" key="4">
    <source>
        <dbReference type="SAM" id="Phobius"/>
    </source>
</evidence>
<dbReference type="OrthoDB" id="3472661at2"/>
<keyword evidence="2 4" id="KW-0472">Membrane</keyword>
<keyword evidence="4" id="KW-1133">Transmembrane helix</keyword>
<dbReference type="GO" id="GO:0016020">
    <property type="term" value="C:membrane"/>
    <property type="evidence" value="ECO:0007669"/>
    <property type="project" value="UniProtKB-SubCell"/>
</dbReference>
<reference evidence="6 8" key="2">
    <citation type="submission" date="2019-01" db="EMBL/GenBank/DDBJ databases">
        <title>High-quality-draft genome sequences of five non-tuberculosis mycobacteriaceae isolated from a nosocomial environment.</title>
        <authorList>
            <person name="Tiago I."/>
            <person name="Alarico S."/>
            <person name="Pereira S.G."/>
            <person name="Coelho C."/>
            <person name="Maranha A."/>
            <person name="Empadinhas N."/>
        </authorList>
    </citation>
    <scope>NUCLEOTIDE SEQUENCE [LARGE SCALE GENOMIC DNA]</scope>
    <source>
        <strain evidence="6 8">24AIII</strain>
    </source>
</reference>
<protein>
    <submittedName>
        <fullName evidence="6">Mce protein</fullName>
    </submittedName>
</protein>
<feature type="compositionally biased region" description="Acidic residues" evidence="3">
    <location>
        <begin position="13"/>
        <end position="35"/>
    </location>
</feature>
<evidence type="ECO:0000313" key="5">
    <source>
        <dbReference type="EMBL" id="OBA89366.1"/>
    </source>
</evidence>
<feature type="transmembrane region" description="Helical" evidence="4">
    <location>
        <begin position="55"/>
        <end position="76"/>
    </location>
</feature>
<accession>A0A1A0MWC8</accession>
<feature type="compositionally biased region" description="Basic and acidic residues" evidence="3">
    <location>
        <begin position="1"/>
        <end position="12"/>
    </location>
</feature>
<evidence type="ECO:0000313" key="8">
    <source>
        <dbReference type="Proteomes" id="UP000294929"/>
    </source>
</evidence>
<evidence type="ECO:0000313" key="7">
    <source>
        <dbReference type="Proteomes" id="UP000093962"/>
    </source>
</evidence>
<name>A0A1A0MWC8_MYCMU</name>